<evidence type="ECO:0000313" key="3">
    <source>
        <dbReference type="Proteomes" id="UP000637774"/>
    </source>
</evidence>
<reference evidence="3" key="1">
    <citation type="journal article" date="2019" name="Int. J. Syst. Evol. Microbiol.">
        <title>The Global Catalogue of Microorganisms (GCM) 10K type strain sequencing project: providing services to taxonomists for standard genome sequencing and annotation.</title>
        <authorList>
            <consortium name="The Broad Institute Genomics Platform"/>
            <consortium name="The Broad Institute Genome Sequencing Center for Infectious Disease"/>
            <person name="Wu L."/>
            <person name="Ma J."/>
        </authorList>
    </citation>
    <scope>NUCLEOTIDE SEQUENCE [LARGE SCALE GENOMIC DNA]</scope>
    <source>
        <strain evidence="3">CGMCC 1.14966</strain>
    </source>
</reference>
<evidence type="ECO:0000256" key="1">
    <source>
        <dbReference type="SAM" id="MobiDB-lite"/>
    </source>
</evidence>
<protein>
    <submittedName>
        <fullName evidence="2">Uncharacterized protein</fullName>
    </submittedName>
</protein>
<organism evidence="2 3">
    <name type="scientific">Hymenobacter frigidus</name>
    <dbReference type="NCBI Taxonomy" id="1524095"/>
    <lineage>
        <taxon>Bacteria</taxon>
        <taxon>Pseudomonadati</taxon>
        <taxon>Bacteroidota</taxon>
        <taxon>Cytophagia</taxon>
        <taxon>Cytophagales</taxon>
        <taxon>Hymenobacteraceae</taxon>
        <taxon>Hymenobacter</taxon>
    </lineage>
</organism>
<name>A0ABQ1ZWY5_9BACT</name>
<dbReference type="EMBL" id="BMGY01000002">
    <property type="protein sequence ID" value="GGH79371.1"/>
    <property type="molecule type" value="Genomic_DNA"/>
</dbReference>
<gene>
    <name evidence="2" type="ORF">GCM10011495_03000</name>
</gene>
<comment type="caution">
    <text evidence="2">The sequence shown here is derived from an EMBL/GenBank/DDBJ whole genome shotgun (WGS) entry which is preliminary data.</text>
</comment>
<evidence type="ECO:0000313" key="2">
    <source>
        <dbReference type="EMBL" id="GGH79371.1"/>
    </source>
</evidence>
<accession>A0ABQ1ZWY5</accession>
<feature type="region of interest" description="Disordered" evidence="1">
    <location>
        <begin position="36"/>
        <end position="59"/>
    </location>
</feature>
<proteinExistence type="predicted"/>
<keyword evidence="3" id="KW-1185">Reference proteome</keyword>
<dbReference type="Proteomes" id="UP000637774">
    <property type="component" value="Unassembled WGS sequence"/>
</dbReference>
<sequence length="96" mass="10497">MPWELKPPKISRVSACISRLASYKVWLKRGLWASTPTPTSTDGTAMRNATDRKLLGGNGRTTTTAALSATGTWACTRNPVHKINKGKTRRKRITSG</sequence>